<accession>A0A9X9X0Z4</accession>
<proteinExistence type="predicted"/>
<reference evidence="2" key="2">
    <citation type="journal article" date="2021" name="Syst. Appl. Microbiol.">
        <title>Roseomonas hellenica sp. nov., isolated from roots of wild-growing Alkanna tinctoria.</title>
        <authorList>
            <person name="Rat A."/>
            <person name="Naranjo H.D."/>
            <person name="Lebbe L."/>
            <person name="Cnockaert M."/>
            <person name="Krigas N."/>
            <person name="Grigoriadou K."/>
            <person name="Maloupa E."/>
            <person name="Willems A."/>
        </authorList>
    </citation>
    <scope>NUCLEOTIDE SEQUENCE</scope>
    <source>
        <strain evidence="2">LMG 31231</strain>
    </source>
</reference>
<evidence type="ECO:0000313" key="2">
    <source>
        <dbReference type="EMBL" id="MBR0673073.1"/>
    </source>
</evidence>
<feature type="compositionally biased region" description="Basic and acidic residues" evidence="1">
    <location>
        <begin position="32"/>
        <end position="42"/>
    </location>
</feature>
<dbReference type="EMBL" id="JAAEDM010000058">
    <property type="protein sequence ID" value="MBR0673073.1"/>
    <property type="molecule type" value="Genomic_DNA"/>
</dbReference>
<feature type="region of interest" description="Disordered" evidence="1">
    <location>
        <begin position="24"/>
        <end position="52"/>
    </location>
</feature>
<reference evidence="2" key="1">
    <citation type="submission" date="2020-01" db="EMBL/GenBank/DDBJ databases">
        <authorList>
            <person name="Rat A."/>
        </authorList>
    </citation>
    <scope>NUCLEOTIDE SEQUENCE</scope>
    <source>
        <strain evidence="2">LMG 31231</strain>
    </source>
</reference>
<name>A0A9X9X0Z4_9PROT</name>
<organism evidence="2 3">
    <name type="scientific">Neoroseomonas soli</name>
    <dbReference type="NCBI Taxonomy" id="1081025"/>
    <lineage>
        <taxon>Bacteria</taxon>
        <taxon>Pseudomonadati</taxon>
        <taxon>Pseudomonadota</taxon>
        <taxon>Alphaproteobacteria</taxon>
        <taxon>Acetobacterales</taxon>
        <taxon>Acetobacteraceae</taxon>
        <taxon>Neoroseomonas</taxon>
    </lineage>
</organism>
<dbReference type="AlphaFoldDB" id="A0A9X9X0Z4"/>
<protein>
    <submittedName>
        <fullName evidence="2">Uncharacterized protein</fullName>
    </submittedName>
</protein>
<comment type="caution">
    <text evidence="2">The sequence shown here is derived from an EMBL/GenBank/DDBJ whole genome shotgun (WGS) entry which is preliminary data.</text>
</comment>
<gene>
    <name evidence="2" type="ORF">GXW76_17980</name>
</gene>
<dbReference type="Proteomes" id="UP001138751">
    <property type="component" value="Unassembled WGS sequence"/>
</dbReference>
<sequence length="52" mass="5488">MPGPAADLTVYISRNGNFSGLDYAPVSGTNPKTDHVNDDRHAPVTASVANLY</sequence>
<dbReference type="RefSeq" id="WP_211863487.1">
    <property type="nucleotide sequence ID" value="NZ_JAAEDM010000058.1"/>
</dbReference>
<evidence type="ECO:0000256" key="1">
    <source>
        <dbReference type="SAM" id="MobiDB-lite"/>
    </source>
</evidence>
<keyword evidence="3" id="KW-1185">Reference proteome</keyword>
<evidence type="ECO:0000313" key="3">
    <source>
        <dbReference type="Proteomes" id="UP001138751"/>
    </source>
</evidence>